<dbReference type="EMBL" id="JARXVH010000048">
    <property type="protein sequence ID" value="MDH6222882.1"/>
    <property type="molecule type" value="Genomic_DNA"/>
</dbReference>
<evidence type="ECO:0000256" key="2">
    <source>
        <dbReference type="SAM" id="Phobius"/>
    </source>
</evidence>
<proteinExistence type="predicted"/>
<keyword evidence="2" id="KW-0472">Membrane</keyword>
<evidence type="ECO:0000313" key="3">
    <source>
        <dbReference type="EMBL" id="MDH6222882.1"/>
    </source>
</evidence>
<gene>
    <name evidence="3" type="ORF">M2283_010234</name>
</gene>
<sequence>MSRAKPSREEQAAPPTAADARLQQMRRRVHLGRLGVWGAVAAGPIALAVAVATPATVVQAAPEEKPDTVQTAVAASPAGYATVFLDAWLRSHAGGETSAQARLAQSMGPGIALPDVPGAQPAPESVVAVRSTQQTGDAPLDELRARGRPCPGPPGWLAAGTPRWPSAFRPRTPPAHHWPGLLRGEHDRDRARAITGMETGRPMVPCAVRTERSRAQADETARLYRTLMESRTGRS</sequence>
<keyword evidence="2" id="KW-1133">Transmembrane helix</keyword>
<feature type="compositionally biased region" description="Basic and acidic residues" evidence="1">
    <location>
        <begin position="1"/>
        <end position="11"/>
    </location>
</feature>
<evidence type="ECO:0000313" key="4">
    <source>
        <dbReference type="Proteomes" id="UP001160499"/>
    </source>
</evidence>
<accession>A0ABT6M2X0</accession>
<evidence type="ECO:0000256" key="1">
    <source>
        <dbReference type="SAM" id="MobiDB-lite"/>
    </source>
</evidence>
<dbReference type="Proteomes" id="UP001160499">
    <property type="component" value="Unassembled WGS sequence"/>
</dbReference>
<keyword evidence="2" id="KW-0812">Transmembrane</keyword>
<reference evidence="3 4" key="1">
    <citation type="submission" date="2023-04" db="EMBL/GenBank/DDBJ databases">
        <title>Forest soil microbial communities from Buena Vista Peninsula, Colon Province, Panama.</title>
        <authorList>
            <person name="Bouskill N."/>
        </authorList>
    </citation>
    <scope>NUCLEOTIDE SEQUENCE [LARGE SCALE GENOMIC DNA]</scope>
    <source>
        <strain evidence="3 4">GGS1</strain>
    </source>
</reference>
<feature type="transmembrane region" description="Helical" evidence="2">
    <location>
        <begin position="31"/>
        <end position="52"/>
    </location>
</feature>
<protein>
    <submittedName>
        <fullName evidence="3">Uncharacterized protein</fullName>
    </submittedName>
</protein>
<comment type="caution">
    <text evidence="3">The sequence shown here is derived from an EMBL/GenBank/DDBJ whole genome shotgun (WGS) entry which is preliminary data.</text>
</comment>
<organism evidence="3 4">
    <name type="scientific">Streptomyces pseudovenezuelae</name>
    <dbReference type="NCBI Taxonomy" id="67350"/>
    <lineage>
        <taxon>Bacteria</taxon>
        <taxon>Bacillati</taxon>
        <taxon>Actinomycetota</taxon>
        <taxon>Actinomycetes</taxon>
        <taxon>Kitasatosporales</taxon>
        <taxon>Streptomycetaceae</taxon>
        <taxon>Streptomyces</taxon>
        <taxon>Streptomyces aurantiacus group</taxon>
    </lineage>
</organism>
<keyword evidence="4" id="KW-1185">Reference proteome</keyword>
<name>A0ABT6M2X0_9ACTN</name>
<feature type="region of interest" description="Disordered" evidence="1">
    <location>
        <begin position="1"/>
        <end position="21"/>
    </location>
</feature>
<dbReference type="RefSeq" id="WP_280883462.1">
    <property type="nucleotide sequence ID" value="NZ_JARXVH010000048.1"/>
</dbReference>